<feature type="compositionally biased region" description="Polar residues" evidence="1">
    <location>
        <begin position="152"/>
        <end position="167"/>
    </location>
</feature>
<name>A0A5J5AR27_9ASTE</name>
<feature type="region of interest" description="Disordered" evidence="1">
    <location>
        <begin position="1"/>
        <end position="175"/>
    </location>
</feature>
<sequence>MSNRQLSSSKKCPPALTDSKINRRKENRGPRSPLQDINGITRSNSSSSSSVSVEAPRGCLRFFLSNHSSSRTPLHGLKVKTLSKPPQTAPNARPAKPSSFRSKPSKENLPKPASQKPKKNPPCLCQWQSGKKPSSRTGQKPKPSPDLGSSGDLANNSAPRSQEFSKNQQHLQQQQRTELFKFPDLSNAVVENSTPVNKLACGSALDGAFEKPVGEDSTTTATTTTTTPPVQASLSPEIQCGSSMLVSAATPTCYGAGHVVSGVTDRRKCKRRGILTVGDNDLRCGKADAFDYDDENVVEILNKSRVSLVPPPAEASMRWLPSPCDEQDEDQKRNSANGSHLRRMLVDFTTLLSLSSPPSGHVFSSVLCNNANHCGATNTNTSTSGGRESRITLLSPRGTPESQRFLGSSSHQAVGCSSLTSPQITPSYKAVTLQEERKYRYNLAEENSPFSIDSLGSGNVIQTPQSDSSSERHVGPSWLNVDDDQKHNFDSELDLVEEVIRRASLSPKNQISMWNLPDLSFPFADLTSPSNSIDLTQLPKTWDKCASCISGYTLDNVSPSQMRISWRDGLMSRIFEMDELDCCRCLSDDENDSNGCRNDQLKSHWSDELIVDVGNDQIFNNDFGSPEIVNHKLKLYVKGEEKSPLQRANSCAESICTDGGGLVASGDSDWTLSYKNQLFEV</sequence>
<feature type="region of interest" description="Disordered" evidence="1">
    <location>
        <begin position="398"/>
        <end position="419"/>
    </location>
</feature>
<dbReference type="PANTHER" id="PTHR36022">
    <property type="entry name" value="GPI-ANCHORED ADHESIN-LIKE PROTEIN"/>
    <property type="match status" value="1"/>
</dbReference>
<feature type="compositionally biased region" description="Low complexity" evidence="1">
    <location>
        <begin position="43"/>
        <end position="53"/>
    </location>
</feature>
<feature type="region of interest" description="Disordered" evidence="1">
    <location>
        <begin position="317"/>
        <end position="338"/>
    </location>
</feature>
<feature type="compositionally biased region" description="Polar residues" evidence="1">
    <location>
        <begin position="126"/>
        <end position="138"/>
    </location>
</feature>
<evidence type="ECO:0000313" key="2">
    <source>
        <dbReference type="EMBL" id="KAA8532182.1"/>
    </source>
</evidence>
<protein>
    <submittedName>
        <fullName evidence="2">Uncharacterized protein</fullName>
    </submittedName>
</protein>
<dbReference type="EMBL" id="CM018043">
    <property type="protein sequence ID" value="KAA8532182.1"/>
    <property type="molecule type" value="Genomic_DNA"/>
</dbReference>
<feature type="region of interest" description="Disordered" evidence="1">
    <location>
        <begin position="208"/>
        <end position="231"/>
    </location>
</feature>
<dbReference type="OrthoDB" id="1921902at2759"/>
<reference evidence="2 3" key="1">
    <citation type="submission" date="2019-09" db="EMBL/GenBank/DDBJ databases">
        <title>A chromosome-level genome assembly of the Chinese tupelo Nyssa sinensis.</title>
        <authorList>
            <person name="Yang X."/>
            <person name="Kang M."/>
            <person name="Yang Y."/>
            <person name="Xiong H."/>
            <person name="Wang M."/>
            <person name="Zhang Z."/>
            <person name="Wang Z."/>
            <person name="Wu H."/>
            <person name="Ma T."/>
            <person name="Liu J."/>
            <person name="Xi Z."/>
        </authorList>
    </citation>
    <scope>NUCLEOTIDE SEQUENCE [LARGE SCALE GENOMIC DNA]</scope>
    <source>
        <strain evidence="2">J267</strain>
        <tissue evidence="2">Leaf</tissue>
    </source>
</reference>
<feature type="compositionally biased region" description="Polar residues" evidence="1">
    <location>
        <begin position="400"/>
        <end position="419"/>
    </location>
</feature>
<feature type="compositionally biased region" description="Polar residues" evidence="1">
    <location>
        <begin position="454"/>
        <end position="468"/>
    </location>
</feature>
<dbReference type="AlphaFoldDB" id="A0A5J5AR27"/>
<keyword evidence="3" id="KW-1185">Reference proteome</keyword>
<feature type="region of interest" description="Disordered" evidence="1">
    <location>
        <begin position="454"/>
        <end position="481"/>
    </location>
</feature>
<organism evidence="2 3">
    <name type="scientific">Nyssa sinensis</name>
    <dbReference type="NCBI Taxonomy" id="561372"/>
    <lineage>
        <taxon>Eukaryota</taxon>
        <taxon>Viridiplantae</taxon>
        <taxon>Streptophyta</taxon>
        <taxon>Embryophyta</taxon>
        <taxon>Tracheophyta</taxon>
        <taxon>Spermatophyta</taxon>
        <taxon>Magnoliopsida</taxon>
        <taxon>eudicotyledons</taxon>
        <taxon>Gunneridae</taxon>
        <taxon>Pentapetalae</taxon>
        <taxon>asterids</taxon>
        <taxon>Cornales</taxon>
        <taxon>Nyssaceae</taxon>
        <taxon>Nyssa</taxon>
    </lineage>
</organism>
<dbReference type="Proteomes" id="UP000325577">
    <property type="component" value="Linkage Group LG2"/>
</dbReference>
<dbReference type="PANTHER" id="PTHR36022:SF1">
    <property type="entry name" value="GPI-ANCHORED ADHESIN-LIKE PROTEIN"/>
    <property type="match status" value="1"/>
</dbReference>
<feature type="compositionally biased region" description="Low complexity" evidence="1">
    <location>
        <begin position="218"/>
        <end position="227"/>
    </location>
</feature>
<evidence type="ECO:0000313" key="3">
    <source>
        <dbReference type="Proteomes" id="UP000325577"/>
    </source>
</evidence>
<proteinExistence type="predicted"/>
<feature type="compositionally biased region" description="Polar residues" evidence="1">
    <location>
        <begin position="1"/>
        <end position="10"/>
    </location>
</feature>
<gene>
    <name evidence="2" type="ORF">F0562_006675</name>
</gene>
<evidence type="ECO:0000256" key="1">
    <source>
        <dbReference type="SAM" id="MobiDB-lite"/>
    </source>
</evidence>
<accession>A0A5J5AR27</accession>